<keyword evidence="4" id="KW-0808">Transferase</keyword>
<reference evidence="10" key="3">
    <citation type="submission" date="2008-06" db="EMBL/GenBank/DDBJ databases">
        <authorList>
            <consortium name="FlyBase"/>
        </authorList>
    </citation>
    <scope>NUCLEOTIDE SEQUENCE</scope>
    <source>
        <strain evidence="10">TSC#15081-1352.22</strain>
    </source>
</reference>
<evidence type="ECO:0000313" key="11">
    <source>
        <dbReference type="EMBL" id="KRG02777.1"/>
    </source>
</evidence>
<dbReference type="PANTHER" id="PTHR21461">
    <property type="entry name" value="GLYCOSYLTRANSFERASE FAMILY 92 PROTEIN"/>
    <property type="match status" value="1"/>
</dbReference>
<sequence length="864" mass="95458">MLGSRSPPAYKPLASGSGGSASAINLSSSSKSSSNSSHSGHSYPQAYAGHSHACYHHQHQHPHQHHNQGSRTSLTPTMKRGKKNWGSRERSSMSFLIVILFFGVFGLIILTEVFMIDERSHSGLMAMRAGGGGGASLGGRLGDAMPDYDNVKDDYDLDDSILSDNKLGFIQFRDNKLKIQEAAGADGQRPRYAGMLLNGAGAGEGNGAGAFGVGAAGASNGLSMPLIPWGQLLPAQVEETLPHFPFGTAPADGAWQIVNGTRFKFFVYSAYFDRRDGARLVRVVGATKTRGPERVWCRFWYGPTTHNSSEAAPSAARAKYTSATVMARVKIIRENWNLKYSACFVLCPVRAPLLEVPQFVSVVSRLRAPPGNLITLRNTDQDPDFAQQPVPPAPSNASAAGQSGTTRRPSAQAPPSGEQIPDRMAVCVKPFHFSYDQALYLMEYLEFYALLGVSHFTFYNHTLGPHASCVLQSYQQGQVPGNLTAFDWEPLQPAEAAGNATPRVLKSLHYQRPTVSILPWNLRMRSQKEIRTEGLFAALNDCLYRTMYRYKYLALVDLDEFIVPRYTDTLNELLSSLNQRFRNRNTGAYSFQNAFYYLQFADDPLASSGISGGSDQLASVRASLVTQRKTRRRYKLHPQKQRSKYICKPEAVVEAGNHFVWEFSPGMGSLNVPPKEAILQHYRVCEFGGNDCIKAPSILDRTTTKYVNRLVQRVDAVYRHLRQRCDLPALPTLPKRSGAQAQEQQHNEKPKLLQQMRELNAQQSQKEQDDHKDQNASLKAATSATTKQQQQQQVRKPMTTTTVPLQGKSGAQSPVGAATVTARTTASDPLKQQLPPPANVRKKRKLIVFELDDMGVPIARVEYH</sequence>
<evidence type="ECO:0000256" key="7">
    <source>
        <dbReference type="ARBA" id="ARBA00023136"/>
    </source>
</evidence>
<dbReference type="OrthoDB" id="2526284at2759"/>
<accession>B4KK51</accession>
<organism evidence="10 12">
    <name type="scientific">Drosophila mojavensis</name>
    <name type="common">Fruit fly</name>
    <dbReference type="NCBI Taxonomy" id="7230"/>
    <lineage>
        <taxon>Eukaryota</taxon>
        <taxon>Metazoa</taxon>
        <taxon>Ecdysozoa</taxon>
        <taxon>Arthropoda</taxon>
        <taxon>Hexapoda</taxon>
        <taxon>Insecta</taxon>
        <taxon>Pterygota</taxon>
        <taxon>Neoptera</taxon>
        <taxon>Endopterygota</taxon>
        <taxon>Diptera</taxon>
        <taxon>Brachycera</taxon>
        <taxon>Muscomorpha</taxon>
        <taxon>Ephydroidea</taxon>
        <taxon>Drosophilidae</taxon>
        <taxon>Drosophila</taxon>
    </lineage>
</organism>
<dbReference type="GO" id="GO:0016020">
    <property type="term" value="C:membrane"/>
    <property type="evidence" value="ECO:0007669"/>
    <property type="project" value="UniProtKB-SubCell"/>
</dbReference>
<name>B4KK51_DROMO</name>
<comment type="subcellular location">
    <subcellularLocation>
        <location evidence="1">Membrane</location>
        <topology evidence="1">Single-pass membrane protein</topology>
    </subcellularLocation>
</comment>
<evidence type="ECO:0000256" key="4">
    <source>
        <dbReference type="ARBA" id="ARBA00022679"/>
    </source>
</evidence>
<evidence type="ECO:0000256" key="2">
    <source>
        <dbReference type="ARBA" id="ARBA00007647"/>
    </source>
</evidence>
<evidence type="ECO:0000313" key="10">
    <source>
        <dbReference type="EMBL" id="EDW11569.2"/>
    </source>
</evidence>
<dbReference type="KEGG" id="dmo:Dmoj_GI14075"/>
<keyword evidence="6 9" id="KW-1133">Transmembrane helix</keyword>
<feature type="compositionally biased region" description="Low complexity" evidence="8">
    <location>
        <begin position="776"/>
        <end position="793"/>
    </location>
</feature>
<dbReference type="GO" id="GO:0005737">
    <property type="term" value="C:cytoplasm"/>
    <property type="evidence" value="ECO:0007669"/>
    <property type="project" value="TreeGrafter"/>
</dbReference>
<dbReference type="PANTHER" id="PTHR21461:SF40">
    <property type="entry name" value="GLYCOSYLTRANSFERASE FAMILY 92 PROTEIN"/>
    <property type="match status" value="1"/>
</dbReference>
<evidence type="ECO:0000256" key="3">
    <source>
        <dbReference type="ARBA" id="ARBA00022676"/>
    </source>
</evidence>
<keyword evidence="5 9" id="KW-0812">Transmembrane</keyword>
<dbReference type="EMBL" id="CH933807">
    <property type="protein sequence ID" value="EDW11569.2"/>
    <property type="molecule type" value="Genomic_DNA"/>
</dbReference>
<reference evidence="10" key="2">
    <citation type="journal article" date="2008" name="Bioinformatics">
        <title>Assembly reconciliation.</title>
        <authorList>
            <person name="Zimin A.V."/>
            <person name="Smith D.R."/>
            <person name="Sutton G."/>
            <person name="Yorke J.A."/>
        </authorList>
    </citation>
    <scope>NUCLEOTIDE SEQUENCE</scope>
    <source>
        <strain evidence="10">TSC#15081-1352.22</strain>
    </source>
</reference>
<reference evidence="10 12" key="1">
    <citation type="journal article" date="2007" name="Nature">
        <title>Evolution of genes and genomes on the Drosophila phylogeny.</title>
        <authorList>
            <consortium name="Drosophila 12 Genomes Consortium"/>
            <person name="Clark A.G."/>
            <person name="Eisen M.B."/>
            <person name="Smith D.R."/>
            <person name="Bergman C.M."/>
            <person name="Oliver B."/>
            <person name="Markow T.A."/>
            <person name="Kaufman T.C."/>
            <person name="Kellis M."/>
            <person name="Gelbart W."/>
            <person name="Iyer V.N."/>
            <person name="Pollard D.A."/>
            <person name="Sackton T.B."/>
            <person name="Larracuente A.M."/>
            <person name="Singh N.D."/>
            <person name="Abad J.P."/>
            <person name="Abt D.N."/>
            <person name="Adryan B."/>
            <person name="Aguade M."/>
            <person name="Akashi H."/>
            <person name="Anderson W.W."/>
            <person name="Aquadro C.F."/>
            <person name="Ardell D.H."/>
            <person name="Arguello R."/>
            <person name="Artieri C.G."/>
            <person name="Barbash D.A."/>
            <person name="Barker D."/>
            <person name="Barsanti P."/>
            <person name="Batterham P."/>
            <person name="Batzoglou S."/>
            <person name="Begun D."/>
            <person name="Bhutkar A."/>
            <person name="Blanco E."/>
            <person name="Bosak S.A."/>
            <person name="Bradley R.K."/>
            <person name="Brand A.D."/>
            <person name="Brent M.R."/>
            <person name="Brooks A.N."/>
            <person name="Brown R.H."/>
            <person name="Butlin R.K."/>
            <person name="Caggese C."/>
            <person name="Calvi B.R."/>
            <person name="Bernardo de Carvalho A."/>
            <person name="Caspi A."/>
            <person name="Castrezana S."/>
            <person name="Celniker S.E."/>
            <person name="Chang J.L."/>
            <person name="Chapple C."/>
            <person name="Chatterji S."/>
            <person name="Chinwalla A."/>
            <person name="Civetta A."/>
            <person name="Clifton S.W."/>
            <person name="Comeron J.M."/>
            <person name="Costello J.C."/>
            <person name="Coyne J.A."/>
            <person name="Daub J."/>
            <person name="David R.G."/>
            <person name="Delcher A.L."/>
            <person name="Delehaunty K."/>
            <person name="Do C.B."/>
            <person name="Ebling H."/>
            <person name="Edwards K."/>
            <person name="Eickbush T."/>
            <person name="Evans J.D."/>
            <person name="Filipski A."/>
            <person name="Findeiss S."/>
            <person name="Freyhult E."/>
            <person name="Fulton L."/>
            <person name="Fulton R."/>
            <person name="Garcia A.C."/>
            <person name="Gardiner A."/>
            <person name="Garfield D.A."/>
            <person name="Garvin B.E."/>
            <person name="Gibson G."/>
            <person name="Gilbert D."/>
            <person name="Gnerre S."/>
            <person name="Godfrey J."/>
            <person name="Good R."/>
            <person name="Gotea V."/>
            <person name="Gravely B."/>
            <person name="Greenberg A.J."/>
            <person name="Griffiths-Jones S."/>
            <person name="Gross S."/>
            <person name="Guigo R."/>
            <person name="Gustafson E.A."/>
            <person name="Haerty W."/>
            <person name="Hahn M.W."/>
            <person name="Halligan D.L."/>
            <person name="Halpern A.L."/>
            <person name="Halter G.M."/>
            <person name="Han M.V."/>
            <person name="Heger A."/>
            <person name="Hillier L."/>
            <person name="Hinrichs A.S."/>
            <person name="Holmes I."/>
            <person name="Hoskins R.A."/>
            <person name="Hubisz M.J."/>
            <person name="Hultmark D."/>
            <person name="Huntley M.A."/>
            <person name="Jaffe D.B."/>
            <person name="Jagadeeshan S."/>
            <person name="Jeck W.R."/>
            <person name="Johnson J."/>
            <person name="Jones C.D."/>
            <person name="Jordan W.C."/>
            <person name="Karpen G.H."/>
            <person name="Kataoka E."/>
            <person name="Keightley P.D."/>
            <person name="Kheradpour P."/>
            <person name="Kirkness E.F."/>
            <person name="Koerich L.B."/>
            <person name="Kristiansen K."/>
            <person name="Kudrna D."/>
            <person name="Kulathinal R.J."/>
            <person name="Kumar S."/>
            <person name="Kwok R."/>
            <person name="Lander E."/>
            <person name="Langley C.H."/>
            <person name="Lapoint R."/>
            <person name="Lazzaro B.P."/>
            <person name="Lee S.J."/>
            <person name="Levesque L."/>
            <person name="Li R."/>
            <person name="Lin C.F."/>
            <person name="Lin M.F."/>
            <person name="Lindblad-Toh K."/>
            <person name="Llopart A."/>
            <person name="Long M."/>
            <person name="Low L."/>
            <person name="Lozovsky E."/>
            <person name="Lu J."/>
            <person name="Luo M."/>
            <person name="Machado C.A."/>
            <person name="Makalowski W."/>
            <person name="Marzo M."/>
            <person name="Matsuda M."/>
            <person name="Matzkin L."/>
            <person name="McAllister B."/>
            <person name="McBride C.S."/>
            <person name="McKernan B."/>
            <person name="McKernan K."/>
            <person name="Mendez-Lago M."/>
            <person name="Minx P."/>
            <person name="Mollenhauer M.U."/>
            <person name="Montooth K."/>
            <person name="Mount S.M."/>
            <person name="Mu X."/>
            <person name="Myers E."/>
            <person name="Negre B."/>
            <person name="Newfeld S."/>
            <person name="Nielsen R."/>
            <person name="Noor M.A."/>
            <person name="O'Grady P."/>
            <person name="Pachter L."/>
            <person name="Papaceit M."/>
            <person name="Parisi M.J."/>
            <person name="Parisi M."/>
            <person name="Parts L."/>
            <person name="Pedersen J.S."/>
            <person name="Pesole G."/>
            <person name="Phillippy A.M."/>
            <person name="Ponting C.P."/>
            <person name="Pop M."/>
            <person name="Porcelli D."/>
            <person name="Powell J.R."/>
            <person name="Prohaska S."/>
            <person name="Pruitt K."/>
            <person name="Puig M."/>
            <person name="Quesneville H."/>
            <person name="Ram K.R."/>
            <person name="Rand D."/>
            <person name="Rasmussen M.D."/>
            <person name="Reed L.K."/>
            <person name="Reenan R."/>
            <person name="Reily A."/>
            <person name="Remington K.A."/>
            <person name="Rieger T.T."/>
            <person name="Ritchie M.G."/>
            <person name="Robin C."/>
            <person name="Rogers Y.H."/>
            <person name="Rohde C."/>
            <person name="Rozas J."/>
            <person name="Rubenfield M.J."/>
            <person name="Ruiz A."/>
            <person name="Russo S."/>
            <person name="Salzberg S.L."/>
            <person name="Sanchez-Gracia A."/>
            <person name="Saranga D.J."/>
            <person name="Sato H."/>
            <person name="Schaeffer S.W."/>
            <person name="Schatz M.C."/>
            <person name="Schlenke T."/>
            <person name="Schwartz R."/>
            <person name="Segarra C."/>
            <person name="Singh R.S."/>
            <person name="Sirot L."/>
            <person name="Sirota M."/>
            <person name="Sisneros N.B."/>
            <person name="Smith C.D."/>
            <person name="Smith T.F."/>
            <person name="Spieth J."/>
            <person name="Stage D.E."/>
            <person name="Stark A."/>
            <person name="Stephan W."/>
            <person name="Strausberg R.L."/>
            <person name="Strempel S."/>
            <person name="Sturgill D."/>
            <person name="Sutton G."/>
            <person name="Sutton G.G."/>
            <person name="Tao W."/>
            <person name="Teichmann S."/>
            <person name="Tobari Y.N."/>
            <person name="Tomimura Y."/>
            <person name="Tsolas J.M."/>
            <person name="Valente V.L."/>
            <person name="Venter E."/>
            <person name="Venter J.C."/>
            <person name="Vicario S."/>
            <person name="Vieira F.G."/>
            <person name="Vilella A.J."/>
            <person name="Villasante A."/>
            <person name="Walenz B."/>
            <person name="Wang J."/>
            <person name="Wasserman M."/>
            <person name="Watts T."/>
            <person name="Wilson D."/>
            <person name="Wilson R.K."/>
            <person name="Wing R.A."/>
            <person name="Wolfner M.F."/>
            <person name="Wong A."/>
            <person name="Wong G.K."/>
            <person name="Wu C.I."/>
            <person name="Wu G."/>
            <person name="Yamamoto D."/>
            <person name="Yang H.P."/>
            <person name="Yang S.P."/>
            <person name="Yorke J.A."/>
            <person name="Yoshida K."/>
            <person name="Zdobnov E."/>
            <person name="Zhang P."/>
            <person name="Zhang Y."/>
            <person name="Zimin A.V."/>
            <person name="Baldwin J."/>
            <person name="Abdouelleil A."/>
            <person name="Abdulkadir J."/>
            <person name="Abebe A."/>
            <person name="Abera B."/>
            <person name="Abreu J."/>
            <person name="Acer S.C."/>
            <person name="Aftuck L."/>
            <person name="Alexander A."/>
            <person name="An P."/>
            <person name="Anderson E."/>
            <person name="Anderson S."/>
            <person name="Arachi H."/>
            <person name="Azer M."/>
            <person name="Bachantsang P."/>
            <person name="Barry A."/>
            <person name="Bayul T."/>
            <person name="Berlin A."/>
            <person name="Bessette D."/>
            <person name="Bloom T."/>
            <person name="Blye J."/>
            <person name="Boguslavskiy L."/>
            <person name="Bonnet C."/>
            <person name="Boukhgalter B."/>
            <person name="Bourzgui I."/>
            <person name="Brown A."/>
            <person name="Cahill P."/>
            <person name="Channer S."/>
            <person name="Cheshatsang Y."/>
            <person name="Chuda L."/>
            <person name="Citroen M."/>
            <person name="Collymore A."/>
            <person name="Cooke P."/>
            <person name="Costello M."/>
            <person name="D'Aco K."/>
            <person name="Daza R."/>
            <person name="De Haan G."/>
            <person name="DeGray S."/>
            <person name="DeMaso C."/>
            <person name="Dhargay N."/>
            <person name="Dooley K."/>
            <person name="Dooley E."/>
            <person name="Doricent M."/>
            <person name="Dorje P."/>
            <person name="Dorjee K."/>
            <person name="Dupes A."/>
            <person name="Elong R."/>
            <person name="Falk J."/>
            <person name="Farina A."/>
            <person name="Faro S."/>
            <person name="Ferguson D."/>
            <person name="Fisher S."/>
            <person name="Foley C.D."/>
            <person name="Franke A."/>
            <person name="Friedrich D."/>
            <person name="Gadbois L."/>
            <person name="Gearin G."/>
            <person name="Gearin C.R."/>
            <person name="Giannoukos G."/>
            <person name="Goode T."/>
            <person name="Graham J."/>
            <person name="Grandbois E."/>
            <person name="Grewal S."/>
            <person name="Gyaltsen K."/>
            <person name="Hafez N."/>
            <person name="Hagos B."/>
            <person name="Hall J."/>
            <person name="Henson C."/>
            <person name="Hollinger A."/>
            <person name="Honan T."/>
            <person name="Huard M.D."/>
            <person name="Hughes L."/>
            <person name="Hurhula B."/>
            <person name="Husby M.E."/>
            <person name="Kamat A."/>
            <person name="Kanga B."/>
            <person name="Kashin S."/>
            <person name="Khazanovich D."/>
            <person name="Kisner P."/>
            <person name="Lance K."/>
            <person name="Lara M."/>
            <person name="Lee W."/>
            <person name="Lennon N."/>
            <person name="Letendre F."/>
            <person name="LeVine R."/>
            <person name="Lipovsky A."/>
            <person name="Liu X."/>
            <person name="Liu J."/>
            <person name="Liu S."/>
            <person name="Lokyitsang T."/>
            <person name="Lokyitsang Y."/>
            <person name="Lubonja R."/>
            <person name="Lui A."/>
            <person name="MacDonald P."/>
            <person name="Magnisalis V."/>
            <person name="Maru K."/>
            <person name="Matthews C."/>
            <person name="McCusker W."/>
            <person name="McDonough S."/>
            <person name="Mehta T."/>
            <person name="Meldrim J."/>
            <person name="Meneus L."/>
            <person name="Mihai O."/>
            <person name="Mihalev A."/>
            <person name="Mihova T."/>
            <person name="Mittelman R."/>
            <person name="Mlenga V."/>
            <person name="Montmayeur A."/>
            <person name="Mulrain L."/>
            <person name="Navidi A."/>
            <person name="Naylor J."/>
            <person name="Negash T."/>
            <person name="Nguyen T."/>
            <person name="Nguyen N."/>
            <person name="Nicol R."/>
            <person name="Norbu C."/>
            <person name="Norbu N."/>
            <person name="Novod N."/>
            <person name="O'Neill B."/>
            <person name="Osman S."/>
            <person name="Markiewicz E."/>
            <person name="Oyono O.L."/>
            <person name="Patti C."/>
            <person name="Phunkhang P."/>
            <person name="Pierre F."/>
            <person name="Priest M."/>
            <person name="Raghuraman S."/>
            <person name="Rege F."/>
            <person name="Reyes R."/>
            <person name="Rise C."/>
            <person name="Rogov P."/>
            <person name="Ross K."/>
            <person name="Ryan E."/>
            <person name="Settipalli S."/>
            <person name="Shea T."/>
            <person name="Sherpa N."/>
            <person name="Shi L."/>
            <person name="Shih D."/>
            <person name="Sparrow T."/>
            <person name="Spaulding J."/>
            <person name="Stalker J."/>
            <person name="Stange-Thomann N."/>
            <person name="Stavropoulos S."/>
            <person name="Stone C."/>
            <person name="Strader C."/>
            <person name="Tesfaye S."/>
            <person name="Thomson T."/>
            <person name="Thoulutsang Y."/>
            <person name="Thoulutsang D."/>
            <person name="Topham K."/>
            <person name="Topping I."/>
            <person name="Tsamla T."/>
            <person name="Vassiliev H."/>
            <person name="Vo A."/>
            <person name="Wangchuk T."/>
            <person name="Wangdi T."/>
            <person name="Weiand M."/>
            <person name="Wilkinson J."/>
            <person name="Wilson A."/>
            <person name="Yadav S."/>
            <person name="Young G."/>
            <person name="Yu Q."/>
            <person name="Zembek L."/>
            <person name="Zhong D."/>
            <person name="Zimmer A."/>
            <person name="Zwirko Z."/>
            <person name="Jaffe D.B."/>
            <person name="Alvarez P."/>
            <person name="Brockman W."/>
            <person name="Butler J."/>
            <person name="Chin C."/>
            <person name="Gnerre S."/>
            <person name="Grabherr M."/>
            <person name="Kleber M."/>
            <person name="Mauceli E."/>
            <person name="MacCallum I."/>
        </authorList>
    </citation>
    <scope>NUCLEOTIDE SEQUENCE [LARGE SCALE GENOMIC DNA]</scope>
    <source>
        <strain evidence="10">TSC#15081-1352.22</strain>
        <strain evidence="12">Tucson 15081-1352.22</strain>
    </source>
</reference>
<feature type="compositionally biased region" description="Basic residues" evidence="8">
    <location>
        <begin position="55"/>
        <end position="68"/>
    </location>
</feature>
<evidence type="ECO:0000313" key="12">
    <source>
        <dbReference type="Proteomes" id="UP000009192"/>
    </source>
</evidence>
<evidence type="ECO:0000256" key="6">
    <source>
        <dbReference type="ARBA" id="ARBA00022989"/>
    </source>
</evidence>
<evidence type="ECO:0000256" key="5">
    <source>
        <dbReference type="ARBA" id="ARBA00022692"/>
    </source>
</evidence>
<feature type="region of interest" description="Disordered" evidence="8">
    <location>
        <begin position="377"/>
        <end position="419"/>
    </location>
</feature>
<evidence type="ECO:0000256" key="9">
    <source>
        <dbReference type="SAM" id="Phobius"/>
    </source>
</evidence>
<feature type="compositionally biased region" description="Polar residues" evidence="8">
    <location>
        <begin position="798"/>
        <end position="812"/>
    </location>
</feature>
<dbReference type="Proteomes" id="UP000009192">
    <property type="component" value="Unassembled WGS sequence"/>
</dbReference>
<dbReference type="Pfam" id="PF01697">
    <property type="entry name" value="Glyco_transf_92"/>
    <property type="match status" value="1"/>
</dbReference>
<keyword evidence="7 9" id="KW-0472">Membrane</keyword>
<dbReference type="FunCoup" id="B4KK51">
    <property type="interactions" value="13"/>
</dbReference>
<keyword evidence="12" id="KW-1185">Reference proteome</keyword>
<feature type="region of interest" description="Disordered" evidence="8">
    <location>
        <begin position="1"/>
        <end position="43"/>
    </location>
</feature>
<dbReference type="EMBL" id="CH933807">
    <property type="protein sequence ID" value="KRG02777.1"/>
    <property type="molecule type" value="Genomic_DNA"/>
</dbReference>
<keyword evidence="3" id="KW-0328">Glycosyltransferase</keyword>
<dbReference type="eggNOG" id="KOG4735">
    <property type="taxonomic scope" value="Eukaryota"/>
</dbReference>
<feature type="compositionally biased region" description="Low complexity" evidence="8">
    <location>
        <begin position="20"/>
        <end position="42"/>
    </location>
</feature>
<dbReference type="AlphaFoldDB" id="B4KK51"/>
<feature type="region of interest" description="Disordered" evidence="8">
    <location>
        <begin position="729"/>
        <end position="814"/>
    </location>
</feature>
<dbReference type="InterPro" id="IPR008166">
    <property type="entry name" value="Glyco_transf_92"/>
</dbReference>
<dbReference type="InParanoid" id="B4KK51"/>
<protein>
    <submittedName>
        <fullName evidence="11">Uncharacterized protein, isoform B</fullName>
    </submittedName>
    <submittedName>
        <fullName evidence="10">Uncharacterized protein, isoform C</fullName>
    </submittedName>
</protein>
<evidence type="ECO:0000256" key="1">
    <source>
        <dbReference type="ARBA" id="ARBA00004167"/>
    </source>
</evidence>
<dbReference type="HOGENOM" id="CLU_021496_1_0_1"/>
<dbReference type="GO" id="GO:0016757">
    <property type="term" value="F:glycosyltransferase activity"/>
    <property type="evidence" value="ECO:0007669"/>
    <property type="project" value="UniProtKB-KW"/>
</dbReference>
<proteinExistence type="inferred from homology"/>
<comment type="similarity">
    <text evidence="2">Belongs to the glycosyltransferase 92 family.</text>
</comment>
<evidence type="ECO:0000256" key="8">
    <source>
        <dbReference type="SAM" id="MobiDB-lite"/>
    </source>
</evidence>
<feature type="transmembrane region" description="Helical" evidence="9">
    <location>
        <begin position="93"/>
        <end position="116"/>
    </location>
</feature>
<feature type="region of interest" description="Disordered" evidence="8">
    <location>
        <begin position="55"/>
        <end position="86"/>
    </location>
</feature>
<gene>
    <name evidence="10" type="primary">Dmoj\GI14075</name>
    <name evidence="10" type="ORF">Dmoj_GI14075</name>
</gene>